<comment type="catalytic activity">
    <reaction evidence="13 14">
        <text>L-arginyl-[protein] + NAD(+) = N(omega)-(ADP-D-ribosyl)-L-arginyl-[protein] + nicotinamide + H(+)</text>
        <dbReference type="Rhea" id="RHEA:19149"/>
        <dbReference type="Rhea" id="RHEA-COMP:10532"/>
        <dbReference type="Rhea" id="RHEA-COMP:15087"/>
        <dbReference type="ChEBI" id="CHEBI:15378"/>
        <dbReference type="ChEBI" id="CHEBI:17154"/>
        <dbReference type="ChEBI" id="CHEBI:29965"/>
        <dbReference type="ChEBI" id="CHEBI:57540"/>
        <dbReference type="ChEBI" id="CHEBI:142554"/>
        <dbReference type="EC" id="2.4.2.31"/>
    </reaction>
</comment>
<evidence type="ECO:0000256" key="13">
    <source>
        <dbReference type="ARBA" id="ARBA00047597"/>
    </source>
</evidence>
<reference evidence="15" key="3">
    <citation type="submission" date="2025-09" db="UniProtKB">
        <authorList>
            <consortium name="Ensembl"/>
        </authorList>
    </citation>
    <scope>IDENTIFICATION</scope>
</reference>
<dbReference type="FunFam" id="3.90.176.10:FF:000001">
    <property type="entry name" value="NAD(P)(+)--arginine ADP-ribosyltransferase"/>
    <property type="match status" value="1"/>
</dbReference>
<dbReference type="InParanoid" id="H3AA91"/>
<keyword evidence="10" id="KW-0843">Virulence</keyword>
<dbReference type="PRINTS" id="PR00970">
    <property type="entry name" value="RIBTRNSFRASE"/>
</dbReference>
<keyword evidence="9 14" id="KW-0521">NADP</keyword>
<dbReference type="GO" id="GO:0106274">
    <property type="term" value="F:NAD+-protein-arginine ADP-ribosyltransferase activity"/>
    <property type="evidence" value="ECO:0007669"/>
    <property type="project" value="UniProtKB-EC"/>
</dbReference>
<feature type="signal peptide" evidence="14">
    <location>
        <begin position="1"/>
        <end position="22"/>
    </location>
</feature>
<evidence type="ECO:0000256" key="6">
    <source>
        <dbReference type="ARBA" id="ARBA00022679"/>
    </source>
</evidence>
<evidence type="ECO:0000256" key="12">
    <source>
        <dbReference type="ARBA" id="ARBA00023157"/>
    </source>
</evidence>
<comment type="subcellular location">
    <subcellularLocation>
        <location evidence="1">Secreted</location>
    </subcellularLocation>
</comment>
<dbReference type="eggNOG" id="ENOG502SKQR">
    <property type="taxonomic scope" value="Eukaryota"/>
</dbReference>
<keyword evidence="6 14" id="KW-0808">Transferase</keyword>
<dbReference type="GO" id="GO:0005576">
    <property type="term" value="C:extracellular region"/>
    <property type="evidence" value="ECO:0007669"/>
    <property type="project" value="UniProtKB-SubCell"/>
</dbReference>
<dbReference type="OMA" id="FRIETCF"/>
<keyword evidence="11 14" id="KW-0520">NAD</keyword>
<dbReference type="GO" id="GO:0090729">
    <property type="term" value="F:toxin activity"/>
    <property type="evidence" value="ECO:0007669"/>
    <property type="project" value="UniProtKB-KW"/>
</dbReference>
<evidence type="ECO:0000256" key="7">
    <source>
        <dbReference type="ARBA" id="ARBA00022695"/>
    </source>
</evidence>
<dbReference type="GO" id="GO:0003950">
    <property type="term" value="F:NAD+ poly-ADP-ribosyltransferase activity"/>
    <property type="evidence" value="ECO:0007669"/>
    <property type="project" value="TreeGrafter"/>
</dbReference>
<dbReference type="PROSITE" id="PS51996">
    <property type="entry name" value="TR_MART"/>
    <property type="match status" value="1"/>
</dbReference>
<evidence type="ECO:0000313" key="15">
    <source>
        <dbReference type="Ensembl" id="ENSLACP00000006562.1"/>
    </source>
</evidence>
<keyword evidence="12" id="KW-1015">Disulfide bond</keyword>
<dbReference type="Ensembl" id="ENSLACT00000006615.1">
    <property type="protein sequence ID" value="ENSLACP00000006562.1"/>
    <property type="gene ID" value="ENSLACG00000005817.1"/>
</dbReference>
<dbReference type="GO" id="GO:0016779">
    <property type="term" value="F:nucleotidyltransferase activity"/>
    <property type="evidence" value="ECO:0007669"/>
    <property type="project" value="UniProtKB-KW"/>
</dbReference>
<dbReference type="Proteomes" id="UP000008672">
    <property type="component" value="Unassembled WGS sequence"/>
</dbReference>
<dbReference type="PANTHER" id="PTHR10339">
    <property type="entry name" value="ADP-RIBOSYLTRANSFERASE"/>
    <property type="match status" value="1"/>
</dbReference>
<dbReference type="EC" id="2.4.2.31" evidence="14"/>
<keyword evidence="16" id="KW-1185">Reference proteome</keyword>
<accession>H3AA91</accession>
<keyword evidence="4" id="KW-0800">Toxin</keyword>
<evidence type="ECO:0000256" key="14">
    <source>
        <dbReference type="RuleBase" id="RU361228"/>
    </source>
</evidence>
<protein>
    <recommendedName>
        <fullName evidence="14">NAD(P)(+)--arginine ADP-ribosyltransferase</fullName>
        <ecNumber evidence="14">2.4.2.31</ecNumber>
    </recommendedName>
    <alternativeName>
        <fullName evidence="14">Mono(ADP-ribosyl)transferase</fullName>
    </alternativeName>
</protein>
<dbReference type="PROSITE" id="PS01291">
    <property type="entry name" value="ART"/>
    <property type="match status" value="1"/>
</dbReference>
<dbReference type="STRING" id="7897.ENSLACP00000006562"/>
<evidence type="ECO:0000256" key="11">
    <source>
        <dbReference type="ARBA" id="ARBA00023027"/>
    </source>
</evidence>
<evidence type="ECO:0000256" key="3">
    <source>
        <dbReference type="ARBA" id="ARBA00022525"/>
    </source>
</evidence>
<dbReference type="PANTHER" id="PTHR10339:SF25">
    <property type="entry name" value="SECRETED EXOENZYME S"/>
    <property type="match status" value="1"/>
</dbReference>
<name>H3AA91_LATCH</name>
<evidence type="ECO:0000256" key="10">
    <source>
        <dbReference type="ARBA" id="ARBA00023026"/>
    </source>
</evidence>
<dbReference type="InterPro" id="IPR050999">
    <property type="entry name" value="ADP-ribosyltransferase_ARG"/>
</dbReference>
<dbReference type="SUPFAM" id="SSF56399">
    <property type="entry name" value="ADP-ribosylation"/>
    <property type="match status" value="1"/>
</dbReference>
<organism evidence="15 16">
    <name type="scientific">Latimeria chalumnae</name>
    <name type="common">Coelacanth</name>
    <dbReference type="NCBI Taxonomy" id="7897"/>
    <lineage>
        <taxon>Eukaryota</taxon>
        <taxon>Metazoa</taxon>
        <taxon>Chordata</taxon>
        <taxon>Craniata</taxon>
        <taxon>Vertebrata</taxon>
        <taxon>Euteleostomi</taxon>
        <taxon>Coelacanthiformes</taxon>
        <taxon>Coelacanthidae</taxon>
        <taxon>Latimeria</taxon>
    </lineage>
</organism>
<dbReference type="FunCoup" id="H3AA91">
    <property type="interactions" value="32"/>
</dbReference>
<evidence type="ECO:0000313" key="16">
    <source>
        <dbReference type="Proteomes" id="UP000008672"/>
    </source>
</evidence>
<dbReference type="EMBL" id="AFYH01230481">
    <property type="status" value="NOT_ANNOTATED_CDS"/>
    <property type="molecule type" value="Genomic_DNA"/>
</dbReference>
<keyword evidence="5 14" id="KW-0328">Glycosyltransferase</keyword>
<evidence type="ECO:0000256" key="5">
    <source>
        <dbReference type="ARBA" id="ARBA00022676"/>
    </source>
</evidence>
<comment type="similarity">
    <text evidence="2 14">Belongs to the Arg-specific ADP-ribosyltransferase family.</text>
</comment>
<dbReference type="GeneTree" id="ENSGT01030000234601"/>
<dbReference type="HOGENOM" id="CLU_059744_3_0_1"/>
<dbReference type="Pfam" id="PF01129">
    <property type="entry name" value="ART"/>
    <property type="match status" value="1"/>
</dbReference>
<dbReference type="AlphaFoldDB" id="H3AA91"/>
<evidence type="ECO:0000256" key="1">
    <source>
        <dbReference type="ARBA" id="ARBA00004613"/>
    </source>
</evidence>
<evidence type="ECO:0000256" key="9">
    <source>
        <dbReference type="ARBA" id="ARBA00022857"/>
    </source>
</evidence>
<reference evidence="16" key="1">
    <citation type="submission" date="2011-08" db="EMBL/GenBank/DDBJ databases">
        <title>The draft genome of Latimeria chalumnae.</title>
        <authorList>
            <person name="Di Palma F."/>
            <person name="Alfoldi J."/>
            <person name="Johnson J."/>
            <person name="Berlin A."/>
            <person name="Gnerre S."/>
            <person name="Jaffe D."/>
            <person name="MacCallum I."/>
            <person name="Young S."/>
            <person name="Walker B.J."/>
            <person name="Lander E."/>
            <person name="Lindblad-Toh K."/>
        </authorList>
    </citation>
    <scope>NUCLEOTIDE SEQUENCE [LARGE SCALE GENOMIC DNA]</scope>
    <source>
        <strain evidence="16">Wild caught</strain>
    </source>
</reference>
<keyword evidence="3" id="KW-0964">Secreted</keyword>
<evidence type="ECO:0000256" key="8">
    <source>
        <dbReference type="ARBA" id="ARBA00022729"/>
    </source>
</evidence>
<proteinExistence type="inferred from homology"/>
<keyword evidence="8 14" id="KW-0732">Signal</keyword>
<evidence type="ECO:0000256" key="2">
    <source>
        <dbReference type="ARBA" id="ARBA00009558"/>
    </source>
</evidence>
<evidence type="ECO:0000256" key="4">
    <source>
        <dbReference type="ARBA" id="ARBA00022656"/>
    </source>
</evidence>
<dbReference type="InterPro" id="IPR000768">
    <property type="entry name" value="ART"/>
</dbReference>
<sequence length="266" mass="29962">TRTPITLALLITTLALPALVQLRCKQTQNRSLNHAPIKLTMAPHSIDDQYLGCANAVNKIIATKTEEEKKANTKFGQTWNQAQILWRKQRKTTHLPPGMKEEHVIAVITYTLPGIYKEFNKDTREYGKSKDSLKSFPFKSLHFLLTQAINLLKKAENNVCHNVCRGTGAQFEAIKGQLVRFGQFTSTSNDTHVCNRFGKRTTFSIRTCYGSPVAQFSAFTTEFEVLIPPSEVFLVSKFMHSNEGNIIVLESAGHYSRLNCKLLKGK</sequence>
<feature type="chain" id="PRO_5005134165" description="NAD(P)(+)--arginine ADP-ribosyltransferase" evidence="14">
    <location>
        <begin position="23"/>
        <end position="266"/>
    </location>
</feature>
<reference evidence="15" key="2">
    <citation type="submission" date="2025-08" db="UniProtKB">
        <authorList>
            <consortium name="Ensembl"/>
        </authorList>
    </citation>
    <scope>IDENTIFICATION</scope>
</reference>
<keyword evidence="7" id="KW-0548">Nucleotidyltransferase</keyword>
<dbReference type="Gene3D" id="3.90.176.10">
    <property type="entry name" value="Toxin ADP-ribosyltransferase, Chain A, domain 1"/>
    <property type="match status" value="1"/>
</dbReference>